<name>A0ACB8R5H8_9AGAM</name>
<reference evidence="1" key="2">
    <citation type="journal article" date="2022" name="New Phytol.">
        <title>Evolutionary transition to the ectomycorrhizal habit in the genomes of a hyperdiverse lineage of mushroom-forming fungi.</title>
        <authorList>
            <person name="Looney B."/>
            <person name="Miyauchi S."/>
            <person name="Morin E."/>
            <person name="Drula E."/>
            <person name="Courty P.E."/>
            <person name="Kohler A."/>
            <person name="Kuo A."/>
            <person name="LaButti K."/>
            <person name="Pangilinan J."/>
            <person name="Lipzen A."/>
            <person name="Riley R."/>
            <person name="Andreopoulos W."/>
            <person name="He G."/>
            <person name="Johnson J."/>
            <person name="Nolan M."/>
            <person name="Tritt A."/>
            <person name="Barry K.W."/>
            <person name="Grigoriev I.V."/>
            <person name="Nagy L.G."/>
            <person name="Hibbett D."/>
            <person name="Henrissat B."/>
            <person name="Matheny P.B."/>
            <person name="Labbe J."/>
            <person name="Martin F.M."/>
        </authorList>
    </citation>
    <scope>NUCLEOTIDE SEQUENCE</scope>
    <source>
        <strain evidence="1">FP105234-sp</strain>
    </source>
</reference>
<accession>A0ACB8R5H8</accession>
<evidence type="ECO:0000313" key="2">
    <source>
        <dbReference type="Proteomes" id="UP000814033"/>
    </source>
</evidence>
<gene>
    <name evidence="1" type="ORF">FA95DRAFT_1504561</name>
</gene>
<feature type="non-terminal residue" evidence="1">
    <location>
        <position position="1"/>
    </location>
</feature>
<evidence type="ECO:0000313" key="1">
    <source>
        <dbReference type="EMBL" id="KAI0039152.1"/>
    </source>
</evidence>
<comment type="caution">
    <text evidence="1">The sequence shown here is derived from an EMBL/GenBank/DDBJ whole genome shotgun (WGS) entry which is preliminary data.</text>
</comment>
<keyword evidence="2" id="KW-1185">Reference proteome</keyword>
<dbReference type="Proteomes" id="UP000814033">
    <property type="component" value="Unassembled WGS sequence"/>
</dbReference>
<proteinExistence type="predicted"/>
<reference evidence="1" key="1">
    <citation type="submission" date="2021-02" db="EMBL/GenBank/DDBJ databases">
        <authorList>
            <consortium name="DOE Joint Genome Institute"/>
            <person name="Ahrendt S."/>
            <person name="Looney B.P."/>
            <person name="Miyauchi S."/>
            <person name="Morin E."/>
            <person name="Drula E."/>
            <person name="Courty P.E."/>
            <person name="Chicoki N."/>
            <person name="Fauchery L."/>
            <person name="Kohler A."/>
            <person name="Kuo A."/>
            <person name="Labutti K."/>
            <person name="Pangilinan J."/>
            <person name="Lipzen A."/>
            <person name="Riley R."/>
            <person name="Andreopoulos W."/>
            <person name="He G."/>
            <person name="Johnson J."/>
            <person name="Barry K.W."/>
            <person name="Grigoriev I.V."/>
            <person name="Nagy L."/>
            <person name="Hibbett D."/>
            <person name="Henrissat B."/>
            <person name="Matheny P.B."/>
            <person name="Labbe J."/>
            <person name="Martin F."/>
        </authorList>
    </citation>
    <scope>NUCLEOTIDE SEQUENCE</scope>
    <source>
        <strain evidence="1">FP105234-sp</strain>
    </source>
</reference>
<organism evidence="1 2">
    <name type="scientific">Auriscalpium vulgare</name>
    <dbReference type="NCBI Taxonomy" id="40419"/>
    <lineage>
        <taxon>Eukaryota</taxon>
        <taxon>Fungi</taxon>
        <taxon>Dikarya</taxon>
        <taxon>Basidiomycota</taxon>
        <taxon>Agaricomycotina</taxon>
        <taxon>Agaricomycetes</taxon>
        <taxon>Russulales</taxon>
        <taxon>Auriscalpiaceae</taxon>
        <taxon>Auriscalpium</taxon>
    </lineage>
</organism>
<sequence length="980" mass="110529">LNEWVEKRDVFLDETIRHNGRCDWRHTELCGSCTLAPRPAAIRCVDCLGSALVCEDCTLRTHSHQPCHRIQRWNGHFFEHCSLSELGLCIQLGHDSLSCPNPRATTTALTVIDVSGVHTIRVRFCDCGNVQTAHSYVQLLRMRWWPATLVRPRTVVTFRACELFHALNIQGKVNAYDFWLGISRVTDGSGLTRVKDHYKDFVRVMRCYRNIRMGKRGGRGHDPAGMAATEVGELVVDCPACPQPGRNLPDGWKDAPRSEQWKYATFLAVDANFKLKLKARGLDDVELAPGWSYFVENKAYQRHIDKYVDEEEMKHCASSFAAVDHANMPTHKRFAVNGVGAVICARHCFYRRSGVGDLQKGERYCNMDYMVLASLAKTASEYKSIVISYDIACQFSINFARRMLQYPEDIRINWDDICVSFLVPKFHLLAHDTECRSKFDFNNEEGSGRTCGEGIESGWADTNGLALSTREMSPASRREALDNLFGSINWRKTVGLGKLLAKNLHEAVLALKTHTDILESANLNIPADIREQWVADVVAWDGDRSRRNPYKEEVVVTTLADIRLELAREEAADMQRGVVSLHQMSASVFLSVGLDIEDHQRTLRVSAKNDESKTPAGKAALQQKRNALMYRITNWRVIQQIYMPAVAALAAAAAVQTITAPSPTAPLAELLWLPTAVPRALWAVGLTNGLIAKNVRLRIAQAEDALHGLRRQLRLRMGMIHYKKVFVDGPGQVANTRARGQISRLKERIDKYAEQYRAAYDALCVLDPEGDWRLRLLKLKSEDVVGPRPEVEKHEKPKPGEGHREIPWIWRTISHVAQDLPGADTEITEDEVHESELRHWVRARARVRRWDEEVQHLLQEMPRSVRFLLWKSDWWAQRVSMRTEVPEDIRDGLVAYASRHCAVYEGLATSFQGVWTKVLSAHDLSVDWPVRSVRPGAEALAAMATASIIDVVADSDSESEASDHESEVDESEGDVDAAAP</sequence>
<dbReference type="EMBL" id="MU276348">
    <property type="protein sequence ID" value="KAI0039152.1"/>
    <property type="molecule type" value="Genomic_DNA"/>
</dbReference>
<protein>
    <submittedName>
        <fullName evidence="1">Uncharacterized protein</fullName>
    </submittedName>
</protein>